<keyword evidence="2" id="KW-1185">Reference proteome</keyword>
<evidence type="ECO:0000313" key="1">
    <source>
        <dbReference type="EMBL" id="PPK81378.1"/>
    </source>
</evidence>
<dbReference type="RefSeq" id="WP_242980128.1">
    <property type="nucleotide sequence ID" value="NZ_PTJA01000004.1"/>
</dbReference>
<protein>
    <submittedName>
        <fullName evidence="1">Uncharacterized protein</fullName>
    </submittedName>
</protein>
<reference evidence="1 2" key="1">
    <citation type="submission" date="2018-02" db="EMBL/GenBank/DDBJ databases">
        <title>Genomic Encyclopedia of Archaeal and Bacterial Type Strains, Phase II (KMG-II): from individual species to whole genera.</title>
        <authorList>
            <person name="Goeker M."/>
        </authorList>
    </citation>
    <scope>NUCLEOTIDE SEQUENCE [LARGE SCALE GENOMIC DNA]</scope>
    <source>
        <strain evidence="1 2">DSM 3808</strain>
    </source>
</reference>
<dbReference type="EMBL" id="PTJA01000004">
    <property type="protein sequence ID" value="PPK81378.1"/>
    <property type="molecule type" value="Genomic_DNA"/>
</dbReference>
<comment type="caution">
    <text evidence="1">The sequence shown here is derived from an EMBL/GenBank/DDBJ whole genome shotgun (WGS) entry which is preliminary data.</text>
</comment>
<sequence>MTEWYCFKKKGADWVKYFEIQDSPELKYAPQLKNWYGTFDVRDIRIDTFPKLPERQLFTIEPCENTVFTDIILFPFLLVSPMVKEVIEMYREHCYFRIVILLDQFNKESRLYYLPVLDETSDIQLQRIQYKDGENIPGTFNEEREKIEMDRNLFWIKDLQKRHIILSLDMVESLIRRGVTGPGFCEVELYSK</sequence>
<organism evidence="1 2">
    <name type="scientific">Lacrimispora xylanisolvens</name>
    <dbReference type="NCBI Taxonomy" id="384636"/>
    <lineage>
        <taxon>Bacteria</taxon>
        <taxon>Bacillati</taxon>
        <taxon>Bacillota</taxon>
        <taxon>Clostridia</taxon>
        <taxon>Lachnospirales</taxon>
        <taxon>Lachnospiraceae</taxon>
        <taxon>Lacrimispora</taxon>
    </lineage>
</organism>
<dbReference type="Proteomes" id="UP000237749">
    <property type="component" value="Unassembled WGS sequence"/>
</dbReference>
<evidence type="ECO:0000313" key="2">
    <source>
        <dbReference type="Proteomes" id="UP000237749"/>
    </source>
</evidence>
<accession>A0A2S6HU74</accession>
<gene>
    <name evidence="1" type="ORF">BXY41_104180</name>
</gene>
<name>A0A2S6HU74_9FIRM</name>
<dbReference type="AlphaFoldDB" id="A0A2S6HU74"/>
<proteinExistence type="predicted"/>